<dbReference type="PANTHER" id="PTHR43546:SF3">
    <property type="entry name" value="UPF0173 METAL-DEPENDENT HYDROLASE MJ1163"/>
    <property type="match status" value="1"/>
</dbReference>
<evidence type="ECO:0000313" key="2">
    <source>
        <dbReference type="Proteomes" id="UP000463857"/>
    </source>
</evidence>
<dbReference type="Proteomes" id="UP000463857">
    <property type="component" value="Chromosome"/>
</dbReference>
<dbReference type="GO" id="GO:0016787">
    <property type="term" value="F:hydrolase activity"/>
    <property type="evidence" value="ECO:0007669"/>
    <property type="project" value="UniProtKB-KW"/>
</dbReference>
<dbReference type="InterPro" id="IPR050114">
    <property type="entry name" value="UPF0173_UPF0282_UlaG_hydrolase"/>
</dbReference>
<accession>A0A7L4YNY2</accession>
<name>A0A7L4YNY2_9ACTN</name>
<dbReference type="EMBL" id="CP047156">
    <property type="protein sequence ID" value="QHC00603.1"/>
    <property type="molecule type" value="Genomic_DNA"/>
</dbReference>
<protein>
    <submittedName>
        <fullName evidence="1">MBL fold metallo-hydrolase</fullName>
    </submittedName>
</protein>
<gene>
    <name evidence="1" type="ORF">EK0264_10085</name>
</gene>
<dbReference type="Gene3D" id="3.60.15.10">
    <property type="entry name" value="Ribonuclease Z/Hydroxyacylglutathione hydrolase-like"/>
    <property type="match status" value="1"/>
</dbReference>
<dbReference type="AlphaFoldDB" id="A0A7L4YNY2"/>
<organism evidence="1 2">
    <name type="scientific">Epidermidibacterium keratini</name>
    <dbReference type="NCBI Taxonomy" id="1891644"/>
    <lineage>
        <taxon>Bacteria</taxon>
        <taxon>Bacillati</taxon>
        <taxon>Actinomycetota</taxon>
        <taxon>Actinomycetes</taxon>
        <taxon>Sporichthyales</taxon>
        <taxon>Sporichthyaceae</taxon>
        <taxon>Epidermidibacterium</taxon>
    </lineage>
</organism>
<proteinExistence type="predicted"/>
<sequence length="200" mass="21816">MTIETDQTTVVIDPGGIGQPPDLSDVDGVLVTHVHFDHFVPETLTKALAENDKLQIWAPPAVAEQLDGNDRVHAVKDGDEFTVGDLQVAVRGEKHARMHPDAEPDQNVGYLIDGRVFHPGDQLTVVNDLELLLAPVNAPWLRAVDLIEYVREARPKRVVAIHEGLLNDVGLSVADNILRIISEDVDAPAERVTPGTTIEV</sequence>
<dbReference type="PANTHER" id="PTHR43546">
    <property type="entry name" value="UPF0173 METAL-DEPENDENT HYDROLASE MJ1163-RELATED"/>
    <property type="match status" value="1"/>
</dbReference>
<dbReference type="SUPFAM" id="SSF56281">
    <property type="entry name" value="Metallo-hydrolase/oxidoreductase"/>
    <property type="match status" value="1"/>
</dbReference>
<evidence type="ECO:0000313" key="1">
    <source>
        <dbReference type="EMBL" id="QHC00603.1"/>
    </source>
</evidence>
<dbReference type="RefSeq" id="WP_159545252.1">
    <property type="nucleotide sequence ID" value="NZ_CP047156.1"/>
</dbReference>
<keyword evidence="1" id="KW-0378">Hydrolase</keyword>
<dbReference type="OrthoDB" id="3190691at2"/>
<reference evidence="1 2" key="1">
    <citation type="journal article" date="2018" name="Int. J. Syst. Evol. Microbiol.">
        <title>Epidermidibacterium keratini gen. nov., sp. nov., a member of the family Sporichthyaceae, isolated from keratin epidermis.</title>
        <authorList>
            <person name="Lee D.G."/>
            <person name="Trujillo M.E."/>
            <person name="Kang S."/>
            <person name="Nam J.J."/>
            <person name="Kim Y.J."/>
        </authorList>
    </citation>
    <scope>NUCLEOTIDE SEQUENCE [LARGE SCALE GENOMIC DNA]</scope>
    <source>
        <strain evidence="1 2">EPI-7</strain>
    </source>
</reference>
<dbReference type="InParanoid" id="A0A7L4YNY2"/>
<dbReference type="InterPro" id="IPR036866">
    <property type="entry name" value="RibonucZ/Hydroxyglut_hydro"/>
</dbReference>
<dbReference type="KEGG" id="eke:EK0264_10085"/>
<keyword evidence="2" id="KW-1185">Reference proteome</keyword>
<dbReference type="Pfam" id="PF13483">
    <property type="entry name" value="Lactamase_B_3"/>
    <property type="match status" value="1"/>
</dbReference>